<dbReference type="Gene3D" id="2.102.10.10">
    <property type="entry name" value="Rieske [2Fe-2S] iron-sulphur domain"/>
    <property type="match status" value="1"/>
</dbReference>
<dbReference type="GO" id="GO:0016020">
    <property type="term" value="C:membrane"/>
    <property type="evidence" value="ECO:0007669"/>
    <property type="project" value="InterPro"/>
</dbReference>
<dbReference type="InterPro" id="IPR036922">
    <property type="entry name" value="Rieske_2Fe-2S_sf"/>
</dbReference>
<accession>F5XQC4</accession>
<dbReference type="AlphaFoldDB" id="F5XQC4"/>
<dbReference type="GO" id="GO:0004497">
    <property type="term" value="F:monooxygenase activity"/>
    <property type="evidence" value="ECO:0007669"/>
    <property type="project" value="UniProtKB-ARBA"/>
</dbReference>
<keyword evidence="12" id="KW-1185">Reference proteome</keyword>
<dbReference type="SUPFAM" id="SSF50022">
    <property type="entry name" value="ISP domain"/>
    <property type="match status" value="1"/>
</dbReference>
<name>F5XQC4_MICPN</name>
<dbReference type="InterPro" id="IPR014349">
    <property type="entry name" value="Rieske_Fe-S_prot"/>
</dbReference>
<evidence type="ECO:0000313" key="12">
    <source>
        <dbReference type="Proteomes" id="UP000007947"/>
    </source>
</evidence>
<dbReference type="PROSITE" id="PS51296">
    <property type="entry name" value="RIESKE"/>
    <property type="match status" value="1"/>
</dbReference>
<keyword evidence="7" id="KW-1015">Disulfide bond</keyword>
<proteinExistence type="predicted"/>
<dbReference type="KEGG" id="mph:MLP_14100"/>
<evidence type="ECO:0000256" key="7">
    <source>
        <dbReference type="ARBA" id="ARBA00023157"/>
    </source>
</evidence>
<evidence type="ECO:0000256" key="6">
    <source>
        <dbReference type="ARBA" id="ARBA00023014"/>
    </source>
</evidence>
<dbReference type="GO" id="GO:0051537">
    <property type="term" value="F:2 iron, 2 sulfur cluster binding"/>
    <property type="evidence" value="ECO:0007669"/>
    <property type="project" value="UniProtKB-KW"/>
</dbReference>
<dbReference type="HOGENOM" id="CLU_055690_1_4_11"/>
<evidence type="ECO:0000256" key="2">
    <source>
        <dbReference type="ARBA" id="ARBA00015816"/>
    </source>
</evidence>
<keyword evidence="6" id="KW-0411">Iron-sulfur</keyword>
<dbReference type="InterPro" id="IPR017941">
    <property type="entry name" value="Rieske_2Fe-2S"/>
</dbReference>
<evidence type="ECO:0000256" key="5">
    <source>
        <dbReference type="ARBA" id="ARBA00023004"/>
    </source>
</evidence>
<dbReference type="EMBL" id="AP012204">
    <property type="protein sequence ID" value="BAK34424.1"/>
    <property type="molecule type" value="Genomic_DNA"/>
</dbReference>
<dbReference type="CDD" id="cd03467">
    <property type="entry name" value="Rieske"/>
    <property type="match status" value="1"/>
</dbReference>
<dbReference type="PRINTS" id="PR00162">
    <property type="entry name" value="RIESKE"/>
</dbReference>
<dbReference type="Pfam" id="PF00355">
    <property type="entry name" value="Rieske"/>
    <property type="match status" value="1"/>
</dbReference>
<evidence type="ECO:0000313" key="11">
    <source>
        <dbReference type="EMBL" id="BAK34424.1"/>
    </source>
</evidence>
<keyword evidence="4" id="KW-0479">Metal-binding</keyword>
<dbReference type="PANTHER" id="PTHR10134">
    <property type="entry name" value="CYTOCHROME B-C1 COMPLEX SUBUNIT RIESKE, MITOCHONDRIAL"/>
    <property type="match status" value="1"/>
</dbReference>
<keyword evidence="5" id="KW-0408">Iron</keyword>
<sequence>MTAMTPMTSTTDCVSCDRRTALRAAGLVALSGSALLAGCSAGTSSGTAGQGTGGGSTTTGGTATVATSEVSVGGGVIVNQQYVVTQPASGEFKAFSAICTHQGCVVGAVSDGVIICPCHNSHFDLASGDPVAGPATQPLPAVTFTTSGTDIVIGG</sequence>
<evidence type="ECO:0000259" key="10">
    <source>
        <dbReference type="PROSITE" id="PS51296"/>
    </source>
</evidence>
<reference evidence="11 12" key="1">
    <citation type="submission" date="2011-05" db="EMBL/GenBank/DDBJ databases">
        <title>Whole genome sequence of Microlunatus phosphovorus NM-1.</title>
        <authorList>
            <person name="Hosoyama A."/>
            <person name="Sasaki K."/>
            <person name="Harada T."/>
            <person name="Igarashi R."/>
            <person name="Kawakoshi A."/>
            <person name="Sasagawa M."/>
            <person name="Fukada J."/>
            <person name="Nakamura S."/>
            <person name="Katano Y."/>
            <person name="Hanada S."/>
            <person name="Kamagata Y."/>
            <person name="Nakamura N."/>
            <person name="Yamazaki S."/>
            <person name="Fujita N."/>
        </authorList>
    </citation>
    <scope>NUCLEOTIDE SEQUENCE [LARGE SCALE GENOMIC DNA]</scope>
    <source>
        <strain evidence="12">ATCC 700054 / DSM 10555 / JCM 9379 / NBRC 101784 / NCIMB 13414 / VKM Ac-1990 / NM-1</strain>
    </source>
</reference>
<dbReference type="InterPro" id="IPR005805">
    <property type="entry name" value="Rieske_Fe-S_prot_C"/>
</dbReference>
<dbReference type="Proteomes" id="UP000007947">
    <property type="component" value="Chromosome"/>
</dbReference>
<gene>
    <name evidence="11" type="ordered locus">MLP_14100</name>
</gene>
<keyword evidence="3" id="KW-0001">2Fe-2S</keyword>
<dbReference type="GO" id="GO:0046872">
    <property type="term" value="F:metal ion binding"/>
    <property type="evidence" value="ECO:0007669"/>
    <property type="project" value="UniProtKB-KW"/>
</dbReference>
<evidence type="ECO:0000256" key="1">
    <source>
        <dbReference type="ARBA" id="ARBA00002494"/>
    </source>
</evidence>
<protein>
    <recommendedName>
        <fullName evidence="2">Cytochrome bc1 complex Rieske iron-sulfur subunit</fullName>
    </recommendedName>
    <alternativeName>
        <fullName evidence="8">Cytochrome bc1 reductase complex subunit QcrA</fullName>
    </alternativeName>
</protein>
<dbReference type="STRING" id="1032480.MLP_14100"/>
<comment type="function">
    <text evidence="1">Iron-sulfur subunit of the cytochrome bc1 complex, an essential component of the respiratory electron transport chain required for ATP synthesis. The bc1 complex catalyzes the oxidation of menaquinol and the reduction of cytochrome c in the respiratory chain. The bc1 complex operates through a Q-cycle mechanism that couples electron transfer to generation of the proton gradient that drives ATP synthesis.</text>
</comment>
<dbReference type="GO" id="GO:0016705">
    <property type="term" value="F:oxidoreductase activity, acting on paired donors, with incorporation or reduction of molecular oxygen"/>
    <property type="evidence" value="ECO:0007669"/>
    <property type="project" value="UniProtKB-ARBA"/>
</dbReference>
<dbReference type="eggNOG" id="COG2146">
    <property type="taxonomic scope" value="Bacteria"/>
</dbReference>
<feature type="domain" description="Rieske" evidence="10">
    <location>
        <begin position="62"/>
        <end position="153"/>
    </location>
</feature>
<evidence type="ECO:0000256" key="3">
    <source>
        <dbReference type="ARBA" id="ARBA00022714"/>
    </source>
</evidence>
<evidence type="ECO:0000256" key="8">
    <source>
        <dbReference type="ARBA" id="ARBA00029586"/>
    </source>
</evidence>
<comment type="cofactor">
    <cofactor evidence="9">
        <name>[2Fe-2S] cluster</name>
        <dbReference type="ChEBI" id="CHEBI:190135"/>
    </cofactor>
</comment>
<organism evidence="11 12">
    <name type="scientific">Microlunatus phosphovorus (strain ATCC 700054 / DSM 10555 / JCM 9379 / NBRC 101784 / NCIMB 13414 / VKM Ac-1990 / NM-1)</name>
    <dbReference type="NCBI Taxonomy" id="1032480"/>
    <lineage>
        <taxon>Bacteria</taxon>
        <taxon>Bacillati</taxon>
        <taxon>Actinomycetota</taxon>
        <taxon>Actinomycetes</taxon>
        <taxon>Propionibacteriales</taxon>
        <taxon>Propionibacteriaceae</taxon>
        <taxon>Microlunatus</taxon>
    </lineage>
</organism>
<evidence type="ECO:0000256" key="4">
    <source>
        <dbReference type="ARBA" id="ARBA00022723"/>
    </source>
</evidence>
<evidence type="ECO:0000256" key="9">
    <source>
        <dbReference type="ARBA" id="ARBA00034078"/>
    </source>
</evidence>